<dbReference type="EMBL" id="BBSA01000010">
    <property type="protein sequence ID" value="GAM63918.1"/>
    <property type="molecule type" value="Genomic_DNA"/>
</dbReference>
<comment type="caution">
    <text evidence="2">The sequence shown here is derived from an EMBL/GenBank/DDBJ whole genome shotgun (WGS) entry which is preliminary data.</text>
</comment>
<feature type="coiled-coil region" evidence="1">
    <location>
        <begin position="129"/>
        <end position="172"/>
    </location>
</feature>
<evidence type="ECO:0000256" key="1">
    <source>
        <dbReference type="SAM" id="Coils"/>
    </source>
</evidence>
<name>A0A0B8PLE4_9VIBR</name>
<dbReference type="Proteomes" id="UP000031670">
    <property type="component" value="Unassembled WGS sequence"/>
</dbReference>
<evidence type="ECO:0000313" key="2">
    <source>
        <dbReference type="EMBL" id="GAM63918.1"/>
    </source>
</evidence>
<reference evidence="2 3" key="2">
    <citation type="submission" date="2015-01" db="EMBL/GenBank/DDBJ databases">
        <authorList>
            <consortium name="NBRP consortium"/>
            <person name="Sawabe T."/>
            <person name="Meirelles P."/>
            <person name="Feng G."/>
            <person name="Sayaka M."/>
            <person name="Hattori M."/>
            <person name="Ohkuma M."/>
        </authorList>
    </citation>
    <scope>NUCLEOTIDE SEQUENCE [LARGE SCALE GENOMIC DNA]</scope>
    <source>
        <strain evidence="2 3">JCM19232</strain>
    </source>
</reference>
<keyword evidence="1" id="KW-0175">Coiled coil</keyword>
<gene>
    <name evidence="2" type="ORF">JCM19232_2328</name>
</gene>
<dbReference type="RefSeq" id="WP_261834435.1">
    <property type="nucleotide sequence ID" value="NZ_AP024881.1"/>
</dbReference>
<dbReference type="AlphaFoldDB" id="A0A0B8PLE4"/>
<sequence length="187" mass="20998">MAKKMCKLNRRTIAASMGAVYSIVAEPKFVCRSCARSADKSANLCKPTPIPPKACRSANPSLEIVEECALVAEAKQTQTISEVKKPEKTVVEVKPSKPQIKRAERAVAKAKMKRTETAEVVELEPRINEKALKKQRKALKQQKKLYKKLKKLLKKEQKLTQKRAKLDAHLNEVFEASNVQASSKHLH</sequence>
<evidence type="ECO:0000313" key="3">
    <source>
        <dbReference type="Proteomes" id="UP000031670"/>
    </source>
</evidence>
<proteinExistence type="predicted"/>
<protein>
    <submittedName>
        <fullName evidence="2">Uncharacterized protein</fullName>
    </submittedName>
</protein>
<organism evidence="2 3">
    <name type="scientific">Vibrio ishigakensis</name>
    <dbReference type="NCBI Taxonomy" id="1481914"/>
    <lineage>
        <taxon>Bacteria</taxon>
        <taxon>Pseudomonadati</taxon>
        <taxon>Pseudomonadota</taxon>
        <taxon>Gammaproteobacteria</taxon>
        <taxon>Vibrionales</taxon>
        <taxon>Vibrionaceae</taxon>
        <taxon>Vibrio</taxon>
    </lineage>
</organism>
<reference evidence="2 3" key="1">
    <citation type="submission" date="2015-01" db="EMBL/GenBank/DDBJ databases">
        <title>Vibrio sp. C5 JCM 19232 whole genome shotgun sequence.</title>
        <authorList>
            <person name="Sawabe T."/>
            <person name="Meirelles P."/>
            <person name="Feng G."/>
            <person name="Sayaka M."/>
            <person name="Hattori M."/>
            <person name="Ohkuma M."/>
        </authorList>
    </citation>
    <scope>NUCLEOTIDE SEQUENCE [LARGE SCALE GENOMIC DNA]</scope>
    <source>
        <strain evidence="2 3">JCM19232</strain>
    </source>
</reference>
<accession>A0A0B8PLE4</accession>